<dbReference type="EMBL" id="JACHEF010000002">
    <property type="protein sequence ID" value="MBB6409559.1"/>
    <property type="molecule type" value="Genomic_DNA"/>
</dbReference>
<dbReference type="Proteomes" id="UP000556329">
    <property type="component" value="Unassembled WGS sequence"/>
</dbReference>
<protein>
    <submittedName>
        <fullName evidence="2">Uncharacterized protein</fullName>
    </submittedName>
</protein>
<dbReference type="InterPro" id="IPR036102">
    <property type="entry name" value="OsmC/Ohrsf"/>
</dbReference>
<evidence type="ECO:0000313" key="3">
    <source>
        <dbReference type="Proteomes" id="UP000556329"/>
    </source>
</evidence>
<gene>
    <name evidence="2" type="ORF">HNQ71_002224</name>
</gene>
<evidence type="ECO:0000313" key="2">
    <source>
        <dbReference type="EMBL" id="MBB6409559.1"/>
    </source>
</evidence>
<accession>A0A841PHQ7</accession>
<organism evidence="2 3">
    <name type="scientific">Mesorhizobium sangaii</name>
    <dbReference type="NCBI Taxonomy" id="505389"/>
    <lineage>
        <taxon>Bacteria</taxon>
        <taxon>Pseudomonadati</taxon>
        <taxon>Pseudomonadota</taxon>
        <taxon>Alphaproteobacteria</taxon>
        <taxon>Hyphomicrobiales</taxon>
        <taxon>Phyllobacteriaceae</taxon>
        <taxon>Mesorhizobium</taxon>
    </lineage>
</organism>
<name>A0A841PHQ7_9HYPH</name>
<dbReference type="Gene3D" id="2.20.25.10">
    <property type="match status" value="1"/>
</dbReference>
<dbReference type="AlphaFoldDB" id="A0A841PHQ7"/>
<evidence type="ECO:0000256" key="1">
    <source>
        <dbReference type="SAM" id="MobiDB-lite"/>
    </source>
</evidence>
<keyword evidence="3" id="KW-1185">Reference proteome</keyword>
<proteinExistence type="predicted"/>
<feature type="region of interest" description="Disordered" evidence="1">
    <location>
        <begin position="54"/>
        <end position="76"/>
    </location>
</feature>
<feature type="region of interest" description="Disordered" evidence="1">
    <location>
        <begin position="1"/>
        <end position="20"/>
    </location>
</feature>
<comment type="caution">
    <text evidence="2">The sequence shown here is derived from an EMBL/GenBank/DDBJ whole genome shotgun (WGS) entry which is preliminary data.</text>
</comment>
<dbReference type="SUPFAM" id="SSF82784">
    <property type="entry name" value="OsmC-like"/>
    <property type="match status" value="1"/>
</dbReference>
<sequence length="76" mass="7694">MTALYSTQARAVGGRAGHVQSSDGLLSLDLAMPKELGGKGGATIPSSFSPLAMPPASKAPCASSPASRSCRCRMSR</sequence>
<feature type="compositionally biased region" description="Low complexity" evidence="1">
    <location>
        <begin position="54"/>
        <end position="69"/>
    </location>
</feature>
<reference evidence="2 3" key="1">
    <citation type="submission" date="2020-08" db="EMBL/GenBank/DDBJ databases">
        <title>Genomic Encyclopedia of Type Strains, Phase IV (KMG-IV): sequencing the most valuable type-strain genomes for metagenomic binning, comparative biology and taxonomic classification.</title>
        <authorList>
            <person name="Goeker M."/>
        </authorList>
    </citation>
    <scope>NUCLEOTIDE SEQUENCE [LARGE SCALE GENOMIC DNA]</scope>
    <source>
        <strain evidence="2 3">DSM 100039</strain>
    </source>
</reference>